<sequence>MISSGQGCPDYTSLPGSPLTIADAALLACLSLECFLFLSSTALGFSEGCLLGASDVAIGEGPFASFLLGGATRRHAGALVGAGGRCWGMCEVASGRLGELASTMYPCTVQPLFKPQCKL</sequence>
<dbReference type="EMBL" id="JANPWB010000004">
    <property type="protein sequence ID" value="KAJ1192525.1"/>
    <property type="molecule type" value="Genomic_DNA"/>
</dbReference>
<dbReference type="AlphaFoldDB" id="A0AAV7UWH7"/>
<name>A0AAV7UWH7_PLEWA</name>
<evidence type="ECO:0000313" key="2">
    <source>
        <dbReference type="Proteomes" id="UP001066276"/>
    </source>
</evidence>
<protein>
    <submittedName>
        <fullName evidence="1">Uncharacterized protein</fullName>
    </submittedName>
</protein>
<comment type="caution">
    <text evidence="1">The sequence shown here is derived from an EMBL/GenBank/DDBJ whole genome shotgun (WGS) entry which is preliminary data.</text>
</comment>
<accession>A0AAV7UWH7</accession>
<keyword evidence="2" id="KW-1185">Reference proteome</keyword>
<gene>
    <name evidence="1" type="ORF">NDU88_001832</name>
</gene>
<reference evidence="1" key="1">
    <citation type="journal article" date="2022" name="bioRxiv">
        <title>Sequencing and chromosome-scale assembly of the giantPleurodeles waltlgenome.</title>
        <authorList>
            <person name="Brown T."/>
            <person name="Elewa A."/>
            <person name="Iarovenko S."/>
            <person name="Subramanian E."/>
            <person name="Araus A.J."/>
            <person name="Petzold A."/>
            <person name="Susuki M."/>
            <person name="Suzuki K.-i.T."/>
            <person name="Hayashi T."/>
            <person name="Toyoda A."/>
            <person name="Oliveira C."/>
            <person name="Osipova E."/>
            <person name="Leigh N.D."/>
            <person name="Simon A."/>
            <person name="Yun M.H."/>
        </authorList>
    </citation>
    <scope>NUCLEOTIDE SEQUENCE</scope>
    <source>
        <strain evidence="1">20211129_DDA</strain>
        <tissue evidence="1">Liver</tissue>
    </source>
</reference>
<proteinExistence type="predicted"/>
<organism evidence="1 2">
    <name type="scientific">Pleurodeles waltl</name>
    <name type="common">Iberian ribbed newt</name>
    <dbReference type="NCBI Taxonomy" id="8319"/>
    <lineage>
        <taxon>Eukaryota</taxon>
        <taxon>Metazoa</taxon>
        <taxon>Chordata</taxon>
        <taxon>Craniata</taxon>
        <taxon>Vertebrata</taxon>
        <taxon>Euteleostomi</taxon>
        <taxon>Amphibia</taxon>
        <taxon>Batrachia</taxon>
        <taxon>Caudata</taxon>
        <taxon>Salamandroidea</taxon>
        <taxon>Salamandridae</taxon>
        <taxon>Pleurodelinae</taxon>
        <taxon>Pleurodeles</taxon>
    </lineage>
</organism>
<evidence type="ECO:0000313" key="1">
    <source>
        <dbReference type="EMBL" id="KAJ1192525.1"/>
    </source>
</evidence>
<dbReference type="Proteomes" id="UP001066276">
    <property type="component" value="Chromosome 2_2"/>
</dbReference>